<proteinExistence type="inferred from homology"/>
<comment type="similarity">
    <text evidence="1">Belongs to the TRAFAC class TrmE-Era-EngA-EngB-Septin-like GTPase superfamily. AIG1/Toc34/Toc159-like paraseptin GTPase family. IAN subfamily.</text>
</comment>
<dbReference type="InterPro" id="IPR045058">
    <property type="entry name" value="GIMA/IAN/Toc"/>
</dbReference>
<dbReference type="GO" id="GO:0005525">
    <property type="term" value="F:GTP binding"/>
    <property type="evidence" value="ECO:0007669"/>
    <property type="project" value="UniProtKB-KW"/>
</dbReference>
<organism evidence="6 7">
    <name type="scientific">Pleurodeles waltl</name>
    <name type="common">Iberian ribbed newt</name>
    <dbReference type="NCBI Taxonomy" id="8319"/>
    <lineage>
        <taxon>Eukaryota</taxon>
        <taxon>Metazoa</taxon>
        <taxon>Chordata</taxon>
        <taxon>Craniata</taxon>
        <taxon>Vertebrata</taxon>
        <taxon>Euteleostomi</taxon>
        <taxon>Amphibia</taxon>
        <taxon>Batrachia</taxon>
        <taxon>Caudata</taxon>
        <taxon>Salamandroidea</taxon>
        <taxon>Salamandridae</taxon>
        <taxon>Pleurodelinae</taxon>
        <taxon>Pleurodeles</taxon>
    </lineage>
</organism>
<feature type="region of interest" description="Disordered" evidence="4">
    <location>
        <begin position="328"/>
        <end position="395"/>
    </location>
</feature>
<keyword evidence="7" id="KW-1185">Reference proteome</keyword>
<dbReference type="InterPro" id="IPR006703">
    <property type="entry name" value="G_AIG1"/>
</dbReference>
<keyword evidence="3" id="KW-0342">GTP-binding</keyword>
<dbReference type="PANTHER" id="PTHR10903:SF170">
    <property type="entry name" value="GTPASE IMAP FAMILY MEMBER 7"/>
    <property type="match status" value="1"/>
</dbReference>
<evidence type="ECO:0000256" key="1">
    <source>
        <dbReference type="ARBA" id="ARBA00008535"/>
    </source>
</evidence>
<evidence type="ECO:0000256" key="3">
    <source>
        <dbReference type="ARBA" id="ARBA00023134"/>
    </source>
</evidence>
<dbReference type="AlphaFoldDB" id="A0AAV7V3M6"/>
<dbReference type="FunFam" id="3.40.50.300:FF:000366">
    <property type="entry name" value="GTPase, IMAP family member 2"/>
    <property type="match status" value="1"/>
</dbReference>
<feature type="domain" description="AIG1-type G" evidence="5">
    <location>
        <begin position="112"/>
        <end position="314"/>
    </location>
</feature>
<keyword evidence="2" id="KW-0547">Nucleotide-binding</keyword>
<evidence type="ECO:0000256" key="2">
    <source>
        <dbReference type="ARBA" id="ARBA00022741"/>
    </source>
</evidence>
<dbReference type="Gene3D" id="3.40.50.300">
    <property type="entry name" value="P-loop containing nucleotide triphosphate hydrolases"/>
    <property type="match status" value="1"/>
</dbReference>
<comment type="caution">
    <text evidence="6">The sequence shown here is derived from an EMBL/GenBank/DDBJ whole genome shotgun (WGS) entry which is preliminary data.</text>
</comment>
<evidence type="ECO:0000256" key="4">
    <source>
        <dbReference type="SAM" id="MobiDB-lite"/>
    </source>
</evidence>
<sequence>MRSAVVEVLAASPIRCLRWFRVWARGARARVSVDGAPWGWFTELGLWGGAGRPYSRGEASRRFTAWDRHPTVAAMVKSDSQGTRNSSSARPPNPRKRKLNTGADGGNSNSSGGDLRIILVGKTGCGKSATGNCILGAKIFESKASANSQTTECRKETVYRLNRRIAVVDTPGFMDTKVSMNDTYTALAQCVIRASPGPQAIIVVLQIGRFTPEEEEAVERIQALFGEEASKYTIVLFTRKDDLEEQTIQGYLEEADVRLKTLIEKCSNRYCAFNNRATGDEQDQQVSELLEMIDRMVQGNGGSYYTQAMFKRAERMIKEKEEKIKRKYEKEHEKKKRELQGQVGKELDEIKTKNAKDLEEEKEKKKKDHEEKMKQLEDEYKKKQEGARKEAEDRLANKKTASVVGAIVGGVFGGAVGGLLGGPAGLAAGIAMGSSVGGGVGFVVAS</sequence>
<evidence type="ECO:0000313" key="7">
    <source>
        <dbReference type="Proteomes" id="UP001066276"/>
    </source>
</evidence>
<feature type="region of interest" description="Disordered" evidence="4">
    <location>
        <begin position="75"/>
        <end position="109"/>
    </location>
</feature>
<dbReference type="PROSITE" id="PS51720">
    <property type="entry name" value="G_AIG1"/>
    <property type="match status" value="1"/>
</dbReference>
<dbReference type="Pfam" id="PF04548">
    <property type="entry name" value="AIG1"/>
    <property type="match status" value="1"/>
</dbReference>
<evidence type="ECO:0000259" key="5">
    <source>
        <dbReference type="PROSITE" id="PS51720"/>
    </source>
</evidence>
<dbReference type="PANTHER" id="PTHR10903">
    <property type="entry name" value="GTPASE, IMAP FAMILY MEMBER-RELATED"/>
    <property type="match status" value="1"/>
</dbReference>
<dbReference type="Proteomes" id="UP001066276">
    <property type="component" value="Chromosome 2_2"/>
</dbReference>
<evidence type="ECO:0000313" key="6">
    <source>
        <dbReference type="EMBL" id="KAJ1195221.1"/>
    </source>
</evidence>
<dbReference type="EMBL" id="JANPWB010000004">
    <property type="protein sequence ID" value="KAJ1195221.1"/>
    <property type="molecule type" value="Genomic_DNA"/>
</dbReference>
<reference evidence="6" key="1">
    <citation type="journal article" date="2022" name="bioRxiv">
        <title>Sequencing and chromosome-scale assembly of the giantPleurodeles waltlgenome.</title>
        <authorList>
            <person name="Brown T."/>
            <person name="Elewa A."/>
            <person name="Iarovenko S."/>
            <person name="Subramanian E."/>
            <person name="Araus A.J."/>
            <person name="Petzold A."/>
            <person name="Susuki M."/>
            <person name="Suzuki K.-i.T."/>
            <person name="Hayashi T."/>
            <person name="Toyoda A."/>
            <person name="Oliveira C."/>
            <person name="Osipova E."/>
            <person name="Leigh N.D."/>
            <person name="Simon A."/>
            <person name="Yun M.H."/>
        </authorList>
    </citation>
    <scope>NUCLEOTIDE SEQUENCE</scope>
    <source>
        <strain evidence="6">20211129_DDA</strain>
        <tissue evidence="6">Liver</tissue>
    </source>
</reference>
<dbReference type="SUPFAM" id="SSF52540">
    <property type="entry name" value="P-loop containing nucleoside triphosphate hydrolases"/>
    <property type="match status" value="1"/>
</dbReference>
<accession>A0AAV7V3M6</accession>
<gene>
    <name evidence="6" type="ORF">NDU88_004502</name>
</gene>
<feature type="compositionally biased region" description="Polar residues" evidence="4">
    <location>
        <begin position="78"/>
        <end position="90"/>
    </location>
</feature>
<dbReference type="CDD" id="cd01852">
    <property type="entry name" value="AIG1"/>
    <property type="match status" value="1"/>
</dbReference>
<name>A0AAV7V3M6_PLEWA</name>
<protein>
    <recommendedName>
        <fullName evidence="5">AIG1-type G domain-containing protein</fullName>
    </recommendedName>
</protein>
<dbReference type="InterPro" id="IPR027417">
    <property type="entry name" value="P-loop_NTPase"/>
</dbReference>